<dbReference type="EMBL" id="FWEW01000417">
    <property type="protein sequence ID" value="SLM34838.1"/>
    <property type="molecule type" value="Genomic_DNA"/>
</dbReference>
<proteinExistence type="predicted"/>
<dbReference type="AlphaFoldDB" id="A0A1W5CVE9"/>
<evidence type="ECO:0000313" key="2">
    <source>
        <dbReference type="EMBL" id="SLM34838.1"/>
    </source>
</evidence>
<dbReference type="Proteomes" id="UP000192927">
    <property type="component" value="Unassembled WGS sequence"/>
</dbReference>
<protein>
    <submittedName>
        <fullName evidence="2">Duf455 domain-containing protein</fullName>
    </submittedName>
</protein>
<evidence type="ECO:0000313" key="3">
    <source>
        <dbReference type="Proteomes" id="UP000192927"/>
    </source>
</evidence>
<name>A0A1W5CVE9_9LECA</name>
<accession>A0A1W5CVE9</accession>
<dbReference type="InterPro" id="IPR040459">
    <property type="entry name" value="MJ1316"/>
</dbReference>
<keyword evidence="3" id="KW-1185">Reference proteome</keyword>
<evidence type="ECO:0000259" key="1">
    <source>
        <dbReference type="Pfam" id="PF04457"/>
    </source>
</evidence>
<dbReference type="Pfam" id="PF04457">
    <property type="entry name" value="MJ1316"/>
    <property type="match status" value="1"/>
</dbReference>
<reference evidence="3" key="1">
    <citation type="submission" date="2017-03" db="EMBL/GenBank/DDBJ databases">
        <authorList>
            <person name="Sharma R."/>
            <person name="Thines M."/>
        </authorList>
    </citation>
    <scope>NUCLEOTIDE SEQUENCE [LARGE SCALE GENOMIC DNA]</scope>
</reference>
<organism evidence="2 3">
    <name type="scientific">Lasallia pustulata</name>
    <dbReference type="NCBI Taxonomy" id="136370"/>
    <lineage>
        <taxon>Eukaryota</taxon>
        <taxon>Fungi</taxon>
        <taxon>Dikarya</taxon>
        <taxon>Ascomycota</taxon>
        <taxon>Pezizomycotina</taxon>
        <taxon>Lecanoromycetes</taxon>
        <taxon>OSLEUM clade</taxon>
        <taxon>Umbilicariomycetidae</taxon>
        <taxon>Umbilicariales</taxon>
        <taxon>Umbilicariaceae</taxon>
        <taxon>Lasallia</taxon>
    </lineage>
</organism>
<sequence length="149" mass="16483">MAPHTMNELLMEGIQTHGEAPGDSSLNDYGEAVATGAEQHASCAPLGKPRIEPKFEDQRPAKASLTNALPAPKLRPALDVLNRIRYDPNLDDEDHIVGYRDRHDGVQELCAALWKSDTTDEEFIRSTESNTSTAKATIWWYGTDSCAWT</sequence>
<feature type="domain" description="MJ1316 RNA cyclic group end recognition" evidence="1">
    <location>
        <begin position="74"/>
        <end position="124"/>
    </location>
</feature>